<dbReference type="AlphaFoldDB" id="A0A916WLK8"/>
<comment type="caution">
    <text evidence="1">The sequence shown here is derived from an EMBL/GenBank/DDBJ whole genome shotgun (WGS) entry which is preliminary data.</text>
</comment>
<dbReference type="EMBL" id="BMHH01000036">
    <property type="protein sequence ID" value="GGB11822.1"/>
    <property type="molecule type" value="Genomic_DNA"/>
</dbReference>
<protein>
    <submittedName>
        <fullName evidence="1">Uncharacterized protein</fullName>
    </submittedName>
</protein>
<proteinExistence type="predicted"/>
<gene>
    <name evidence="1" type="ORF">GCM10011491_44670</name>
</gene>
<dbReference type="Proteomes" id="UP000646478">
    <property type="component" value="Unassembled WGS sequence"/>
</dbReference>
<accession>A0A916WLK8</accession>
<name>A0A916WLK8_9HYPH</name>
<sequence length="93" mass="9403">MSVKVSGYMERIGAPGGFNGMVKGATFTGQGKTIKITITGAANEGGESPARPATLVYERACWALGVRPVGLTAGRNGPAGCSSAELRLPSGAY</sequence>
<evidence type="ECO:0000313" key="2">
    <source>
        <dbReference type="Proteomes" id="UP000646478"/>
    </source>
</evidence>
<keyword evidence="2" id="KW-1185">Reference proteome</keyword>
<reference evidence="1" key="2">
    <citation type="submission" date="2020-09" db="EMBL/GenBank/DDBJ databases">
        <authorList>
            <person name="Sun Q."/>
            <person name="Zhou Y."/>
        </authorList>
    </citation>
    <scope>NUCLEOTIDE SEQUENCE</scope>
    <source>
        <strain evidence="1">CGMCC 1.15082</strain>
    </source>
</reference>
<evidence type="ECO:0000313" key="1">
    <source>
        <dbReference type="EMBL" id="GGB11822.1"/>
    </source>
</evidence>
<organism evidence="1 2">
    <name type="scientific">Brucella endophytica</name>
    <dbReference type="NCBI Taxonomy" id="1963359"/>
    <lineage>
        <taxon>Bacteria</taxon>
        <taxon>Pseudomonadati</taxon>
        <taxon>Pseudomonadota</taxon>
        <taxon>Alphaproteobacteria</taxon>
        <taxon>Hyphomicrobiales</taxon>
        <taxon>Brucellaceae</taxon>
        <taxon>Brucella/Ochrobactrum group</taxon>
        <taxon>Brucella</taxon>
    </lineage>
</organism>
<reference evidence="1" key="1">
    <citation type="journal article" date="2014" name="Int. J. Syst. Evol. Microbiol.">
        <title>Complete genome sequence of Corynebacterium casei LMG S-19264T (=DSM 44701T), isolated from a smear-ripened cheese.</title>
        <authorList>
            <consortium name="US DOE Joint Genome Institute (JGI-PGF)"/>
            <person name="Walter F."/>
            <person name="Albersmeier A."/>
            <person name="Kalinowski J."/>
            <person name="Ruckert C."/>
        </authorList>
    </citation>
    <scope>NUCLEOTIDE SEQUENCE</scope>
    <source>
        <strain evidence="1">CGMCC 1.15082</strain>
    </source>
</reference>